<dbReference type="RefSeq" id="WP_368383186.1">
    <property type="nucleotide sequence ID" value="NZ_JBFRYA010000024.1"/>
</dbReference>
<name>A0ABV3UAZ7_9GAMM</name>
<comment type="similarity">
    <text evidence="1">Belongs to the nitroreductase family.</text>
</comment>
<proteinExistence type="inferred from homology"/>
<evidence type="ECO:0000256" key="2">
    <source>
        <dbReference type="ARBA" id="ARBA00023002"/>
    </source>
</evidence>
<protein>
    <submittedName>
        <fullName evidence="4">Nitroreductase family protein</fullName>
    </submittedName>
</protein>
<evidence type="ECO:0000313" key="4">
    <source>
        <dbReference type="EMBL" id="MEX1670915.1"/>
    </source>
</evidence>
<dbReference type="InterPro" id="IPR000415">
    <property type="entry name" value="Nitroreductase-like"/>
</dbReference>
<evidence type="ECO:0000256" key="1">
    <source>
        <dbReference type="ARBA" id="ARBA00007118"/>
    </source>
</evidence>
<dbReference type="Pfam" id="PF00881">
    <property type="entry name" value="Nitroreductase"/>
    <property type="match status" value="1"/>
</dbReference>
<dbReference type="EMBL" id="JBFRYA010000024">
    <property type="protein sequence ID" value="MEX1670915.1"/>
    <property type="molecule type" value="Genomic_DNA"/>
</dbReference>
<dbReference type="Gene3D" id="3.40.109.10">
    <property type="entry name" value="NADH Oxidase"/>
    <property type="match status" value="1"/>
</dbReference>
<keyword evidence="5" id="KW-1185">Reference proteome</keyword>
<organism evidence="4 5">
    <name type="scientific">Zhongshania guokunii</name>
    <dbReference type="NCBI Taxonomy" id="641783"/>
    <lineage>
        <taxon>Bacteria</taxon>
        <taxon>Pseudomonadati</taxon>
        <taxon>Pseudomonadota</taxon>
        <taxon>Gammaproteobacteria</taxon>
        <taxon>Cellvibrionales</taxon>
        <taxon>Spongiibacteraceae</taxon>
        <taxon>Zhongshania</taxon>
    </lineage>
</organism>
<evidence type="ECO:0000313" key="5">
    <source>
        <dbReference type="Proteomes" id="UP001557485"/>
    </source>
</evidence>
<reference evidence="4 5" key="1">
    <citation type="journal article" date="2011" name="Int. J. Syst. Evol. Microbiol.">
        <title>Zhongshania antarctica gen. nov., sp. nov. and Zhongshania guokunii sp. nov., gammaproteobacteria respectively isolated from coastal attached (fast) ice and surface seawater of the Antarctic.</title>
        <authorList>
            <person name="Li H.J."/>
            <person name="Zhang X.Y."/>
            <person name="Chen C.X."/>
            <person name="Zhang Y.J."/>
            <person name="Gao Z.M."/>
            <person name="Yu Y."/>
            <person name="Chen X.L."/>
            <person name="Chen B."/>
            <person name="Zhang Y.Z."/>
        </authorList>
    </citation>
    <scope>NUCLEOTIDE SEQUENCE [LARGE SCALE GENOMIC DNA]</scope>
    <source>
        <strain evidence="4 5">ZS6-22T</strain>
    </source>
</reference>
<comment type="caution">
    <text evidence="4">The sequence shown here is derived from an EMBL/GenBank/DDBJ whole genome shotgun (WGS) entry which is preliminary data.</text>
</comment>
<dbReference type="Proteomes" id="UP001557485">
    <property type="component" value="Unassembled WGS sequence"/>
</dbReference>
<dbReference type="PANTHER" id="PTHR43673:SF10">
    <property type="entry name" value="NADH DEHYDROGENASE_NAD(P)H NITROREDUCTASE XCC3605-RELATED"/>
    <property type="match status" value="1"/>
</dbReference>
<dbReference type="InterPro" id="IPR029479">
    <property type="entry name" value="Nitroreductase"/>
</dbReference>
<dbReference type="SUPFAM" id="SSF55469">
    <property type="entry name" value="FMN-dependent nitroreductase-like"/>
    <property type="match status" value="1"/>
</dbReference>
<evidence type="ECO:0000259" key="3">
    <source>
        <dbReference type="Pfam" id="PF00881"/>
    </source>
</evidence>
<accession>A0ABV3UAZ7</accession>
<gene>
    <name evidence="4" type="ORF">AB4876_18550</name>
</gene>
<dbReference type="CDD" id="cd02138">
    <property type="entry name" value="TdsD-like"/>
    <property type="match status" value="1"/>
</dbReference>
<sequence length="196" mass="22202">MSSCNDYPIAPLFRERRSGVTFDPAREVPDVALEHMMEAARWAPSCYGEQPWRFIICRKAFEKDAWQGIFNGLLPLNQQWCENVPCFIVALSRRQFSHNGSDNPWAMYDTGAASLSICLEATQHQIMCHQMAGFNPEAISGHFKLNEDYKLSAIIAVGYPQAEADIPDTLLEREHKPRQRKPLKAIRAYGSSDGII</sequence>
<keyword evidence="2" id="KW-0560">Oxidoreductase</keyword>
<feature type="domain" description="Nitroreductase" evidence="3">
    <location>
        <begin position="14"/>
        <end position="159"/>
    </location>
</feature>
<dbReference type="PANTHER" id="PTHR43673">
    <property type="entry name" value="NAD(P)H NITROREDUCTASE YDGI-RELATED"/>
    <property type="match status" value="1"/>
</dbReference>